<keyword evidence="5 6" id="KW-0326">Glycosidase</keyword>
<feature type="non-terminal residue" evidence="8">
    <location>
        <position position="1"/>
    </location>
</feature>
<dbReference type="PANTHER" id="PTHR34142">
    <property type="entry name" value="ENDO-BETA-1,4-GLUCANASE A"/>
    <property type="match status" value="1"/>
</dbReference>
<feature type="domain" description="Glycoside hydrolase family 5" evidence="7">
    <location>
        <begin position="28"/>
        <end position="285"/>
    </location>
</feature>
<keyword evidence="9" id="KW-1185">Reference proteome</keyword>
<dbReference type="PANTHER" id="PTHR34142:SF5">
    <property type="entry name" value="CBM1 DOMAIN-CONTAINING PROTEIN"/>
    <property type="match status" value="1"/>
</dbReference>
<dbReference type="AlphaFoldDB" id="A0A2J6QVC7"/>
<comment type="similarity">
    <text evidence="2 6">Belongs to the glycosyl hydrolase 5 (cellulase A) family.</text>
</comment>
<proteinExistence type="inferred from homology"/>
<dbReference type="Pfam" id="PF00150">
    <property type="entry name" value="Cellulase"/>
    <property type="match status" value="1"/>
</dbReference>
<evidence type="ECO:0000256" key="2">
    <source>
        <dbReference type="ARBA" id="ARBA00005641"/>
    </source>
</evidence>
<protein>
    <recommendedName>
        <fullName evidence="3">cellulase</fullName>
        <ecNumber evidence="3">3.2.1.4</ecNumber>
    </recommendedName>
</protein>
<dbReference type="InterPro" id="IPR001547">
    <property type="entry name" value="Glyco_hydro_5"/>
</dbReference>
<evidence type="ECO:0000259" key="7">
    <source>
        <dbReference type="Pfam" id="PF00150"/>
    </source>
</evidence>
<dbReference type="Proteomes" id="UP000235786">
    <property type="component" value="Unassembled WGS sequence"/>
</dbReference>
<evidence type="ECO:0000313" key="9">
    <source>
        <dbReference type="Proteomes" id="UP000235786"/>
    </source>
</evidence>
<dbReference type="GO" id="GO:0008810">
    <property type="term" value="F:cellulase activity"/>
    <property type="evidence" value="ECO:0007669"/>
    <property type="project" value="UniProtKB-EC"/>
</dbReference>
<name>A0A2J6QVC7_HYAVF</name>
<evidence type="ECO:0000256" key="5">
    <source>
        <dbReference type="ARBA" id="ARBA00023295"/>
    </source>
</evidence>
<evidence type="ECO:0000256" key="4">
    <source>
        <dbReference type="ARBA" id="ARBA00022801"/>
    </source>
</evidence>
<gene>
    <name evidence="8" type="ORF">L207DRAFT_444094</name>
</gene>
<dbReference type="Gene3D" id="3.20.20.80">
    <property type="entry name" value="Glycosidases"/>
    <property type="match status" value="1"/>
</dbReference>
<evidence type="ECO:0000256" key="6">
    <source>
        <dbReference type="RuleBase" id="RU361153"/>
    </source>
</evidence>
<evidence type="ECO:0000313" key="8">
    <source>
        <dbReference type="EMBL" id="PMD30215.1"/>
    </source>
</evidence>
<evidence type="ECO:0000256" key="3">
    <source>
        <dbReference type="ARBA" id="ARBA00012601"/>
    </source>
</evidence>
<dbReference type="EMBL" id="KZ613968">
    <property type="protein sequence ID" value="PMD30215.1"/>
    <property type="molecule type" value="Genomic_DNA"/>
</dbReference>
<dbReference type="OrthoDB" id="5823761at2759"/>
<evidence type="ECO:0000256" key="1">
    <source>
        <dbReference type="ARBA" id="ARBA00000966"/>
    </source>
</evidence>
<dbReference type="EC" id="3.2.1.4" evidence="3"/>
<dbReference type="STRING" id="1149755.A0A2J6QVC7"/>
<organism evidence="8 9">
    <name type="scientific">Hyaloscypha variabilis (strain UAMH 11265 / GT02V1 / F)</name>
    <name type="common">Meliniomyces variabilis</name>
    <dbReference type="NCBI Taxonomy" id="1149755"/>
    <lineage>
        <taxon>Eukaryota</taxon>
        <taxon>Fungi</taxon>
        <taxon>Dikarya</taxon>
        <taxon>Ascomycota</taxon>
        <taxon>Pezizomycotina</taxon>
        <taxon>Leotiomycetes</taxon>
        <taxon>Helotiales</taxon>
        <taxon>Hyaloscyphaceae</taxon>
        <taxon>Hyaloscypha</taxon>
        <taxon>Hyaloscypha variabilis</taxon>
    </lineage>
</organism>
<comment type="catalytic activity">
    <reaction evidence="1">
        <text>Endohydrolysis of (1-&gt;4)-beta-D-glucosidic linkages in cellulose, lichenin and cereal beta-D-glucans.</text>
        <dbReference type="EC" id="3.2.1.4"/>
    </reaction>
</comment>
<dbReference type="GO" id="GO:0009251">
    <property type="term" value="P:glucan catabolic process"/>
    <property type="evidence" value="ECO:0007669"/>
    <property type="project" value="TreeGrafter"/>
</dbReference>
<reference evidence="8 9" key="1">
    <citation type="submission" date="2016-04" db="EMBL/GenBank/DDBJ databases">
        <title>A degradative enzymes factory behind the ericoid mycorrhizal symbiosis.</title>
        <authorList>
            <consortium name="DOE Joint Genome Institute"/>
            <person name="Martino E."/>
            <person name="Morin E."/>
            <person name="Grelet G."/>
            <person name="Kuo A."/>
            <person name="Kohler A."/>
            <person name="Daghino S."/>
            <person name="Barry K."/>
            <person name="Choi C."/>
            <person name="Cichocki N."/>
            <person name="Clum A."/>
            <person name="Copeland A."/>
            <person name="Hainaut M."/>
            <person name="Haridas S."/>
            <person name="Labutti K."/>
            <person name="Lindquist E."/>
            <person name="Lipzen A."/>
            <person name="Khouja H.-R."/>
            <person name="Murat C."/>
            <person name="Ohm R."/>
            <person name="Olson A."/>
            <person name="Spatafora J."/>
            <person name="Veneault-Fourrey C."/>
            <person name="Henrissat B."/>
            <person name="Grigoriev I."/>
            <person name="Martin F."/>
            <person name="Perotto S."/>
        </authorList>
    </citation>
    <scope>NUCLEOTIDE SEQUENCE [LARGE SCALE GENOMIC DNA]</scope>
    <source>
        <strain evidence="8 9">F</strain>
    </source>
</reference>
<dbReference type="InterPro" id="IPR017853">
    <property type="entry name" value="GH"/>
</dbReference>
<accession>A0A2J6QVC7</accession>
<sequence>LDLSGFESGCDNTGTCDFSQFQSPLTAGYNITGQISHFVNDDGFSTFRLPVSWQYLTGNTATTTGVLNPTNFAAYDELVQACLNQGAYCVIDLHNYGRFDDYLIGQGGATDTAFVALWGALAAKYAKEPYAIFGLMNQISSGDITWNINTWTATLQSAINAIRAAGAVSQFILLRGYDWAGTTTFAAASANALAKITNPNGPIGKLILDFQLYLDYYGTGASDNCVSSHITDALAPAAQWLRCNGRQALLTELGGGNTNSCLTYMCSAVAYLNVNSDVYLGYIGWGAGILTSDSSTLSLTPVYYGRSWTDQTLVQNCLKPSR</sequence>
<dbReference type="SUPFAM" id="SSF51445">
    <property type="entry name" value="(Trans)glycosidases"/>
    <property type="match status" value="1"/>
</dbReference>
<keyword evidence="4 6" id="KW-0378">Hydrolase</keyword>